<keyword evidence="1" id="KW-1133">Transmembrane helix</keyword>
<protein>
    <submittedName>
        <fullName evidence="2">Putative ABC transport system permease protein</fullName>
    </submittedName>
</protein>
<dbReference type="EMBL" id="FNQM01000002">
    <property type="protein sequence ID" value="SDZ93347.1"/>
    <property type="molecule type" value="Genomic_DNA"/>
</dbReference>
<evidence type="ECO:0000313" key="2">
    <source>
        <dbReference type="EMBL" id="SDZ93347.1"/>
    </source>
</evidence>
<feature type="transmembrane region" description="Helical" evidence="1">
    <location>
        <begin position="314"/>
        <end position="337"/>
    </location>
</feature>
<feature type="transmembrane region" description="Helical" evidence="1">
    <location>
        <begin position="403"/>
        <end position="425"/>
    </location>
</feature>
<keyword evidence="1" id="KW-0812">Transmembrane</keyword>
<accession>A0A1H3X1S9</accession>
<dbReference type="RefSeq" id="WP_093248598.1">
    <property type="nucleotide sequence ID" value="NZ_FNQM01000002.1"/>
</dbReference>
<organism evidence="2 3">
    <name type="scientific">Rubrimonas cliftonensis</name>
    <dbReference type="NCBI Taxonomy" id="89524"/>
    <lineage>
        <taxon>Bacteria</taxon>
        <taxon>Pseudomonadati</taxon>
        <taxon>Pseudomonadota</taxon>
        <taxon>Alphaproteobacteria</taxon>
        <taxon>Rhodobacterales</taxon>
        <taxon>Paracoccaceae</taxon>
        <taxon>Rubrimonas</taxon>
    </lineage>
</organism>
<reference evidence="2 3" key="1">
    <citation type="submission" date="2016-10" db="EMBL/GenBank/DDBJ databases">
        <authorList>
            <person name="de Groot N.N."/>
        </authorList>
    </citation>
    <scope>NUCLEOTIDE SEQUENCE [LARGE SCALE GENOMIC DNA]</scope>
    <source>
        <strain evidence="2 3">DSM 15345</strain>
    </source>
</reference>
<keyword evidence="3" id="KW-1185">Reference proteome</keyword>
<feature type="transmembrane region" description="Helical" evidence="1">
    <location>
        <begin position="58"/>
        <end position="76"/>
    </location>
</feature>
<evidence type="ECO:0000313" key="3">
    <source>
        <dbReference type="Proteomes" id="UP000198703"/>
    </source>
</evidence>
<proteinExistence type="predicted"/>
<dbReference type="PANTHER" id="PTHR43738:SF2">
    <property type="entry name" value="ABC TRANSPORTER PERMEASE"/>
    <property type="match status" value="1"/>
</dbReference>
<sequence length="443" mass="46424">MPEALNELWFALPVRGRDLAVLLAWLAPAALAGALILRGHRAGPLVAALLWRFRWSNLLFSGLIAVSVGLGVALVAQERALRQGTAKAADKFDVILAAPGDQIRMLLAAVYLQPTDAPLLRGDVLARLQADPQVDLAAPIAFGDSFDGAPVVGSTAQFVEHLSGPLAAGRLFAREDEAVAGALASVDVGDSFTPVHGHGPAASAGETHDGVTIRVVGRMAPTGSPWDRAIVVPVENVWTVHGLANGHAPSAGDRLGPPFDPDYFPGTPAFLVRADEIWKNYAIQARYDGEGVMAFFPGSVLGRLLALLGDMREMMSLMAVATQALVAAGVLAGLVALTRLFSRRFALLRALGAPRRFVFAVVWSYAAALIGAGCAMGLAFGWIAAQVVSRIVTARTDVLVAPALGFAEAHLVAAFFSLATLLALLPAFGAYRRGVVEDLRAAA</sequence>
<dbReference type="AlphaFoldDB" id="A0A1H3X1S9"/>
<feature type="transmembrane region" description="Helical" evidence="1">
    <location>
        <begin position="20"/>
        <end position="37"/>
    </location>
</feature>
<dbReference type="OrthoDB" id="9784014at2"/>
<keyword evidence="1" id="KW-0472">Membrane</keyword>
<dbReference type="PANTHER" id="PTHR43738">
    <property type="entry name" value="ABC TRANSPORTER, MEMBRANE PROTEIN"/>
    <property type="match status" value="1"/>
</dbReference>
<dbReference type="InterPro" id="IPR051125">
    <property type="entry name" value="ABC-4/HrtB_transporter"/>
</dbReference>
<dbReference type="STRING" id="89524.SAMN05444370_102237"/>
<gene>
    <name evidence="2" type="ORF">SAMN05444370_102237</name>
</gene>
<evidence type="ECO:0000256" key="1">
    <source>
        <dbReference type="SAM" id="Phobius"/>
    </source>
</evidence>
<name>A0A1H3X1S9_9RHOB</name>
<feature type="transmembrane region" description="Helical" evidence="1">
    <location>
        <begin position="357"/>
        <end position="383"/>
    </location>
</feature>
<dbReference type="Proteomes" id="UP000198703">
    <property type="component" value="Unassembled WGS sequence"/>
</dbReference>